<proteinExistence type="predicted"/>
<keyword evidence="1" id="KW-1133">Transmembrane helix</keyword>
<evidence type="ECO:0000256" key="1">
    <source>
        <dbReference type="SAM" id="Phobius"/>
    </source>
</evidence>
<feature type="transmembrane region" description="Helical" evidence="1">
    <location>
        <begin position="6"/>
        <end position="24"/>
    </location>
</feature>
<accession>A0A0N5CFZ0</accession>
<reference evidence="3" key="1">
    <citation type="submission" date="2017-02" db="UniProtKB">
        <authorList>
            <consortium name="WormBaseParasite"/>
        </authorList>
    </citation>
    <scope>IDENTIFICATION</scope>
</reference>
<organism evidence="2 3">
    <name type="scientific">Strongyloides papillosus</name>
    <name type="common">Intestinal threadworm</name>
    <dbReference type="NCBI Taxonomy" id="174720"/>
    <lineage>
        <taxon>Eukaryota</taxon>
        <taxon>Metazoa</taxon>
        <taxon>Ecdysozoa</taxon>
        <taxon>Nematoda</taxon>
        <taxon>Chromadorea</taxon>
        <taxon>Rhabditida</taxon>
        <taxon>Tylenchina</taxon>
        <taxon>Panagrolaimomorpha</taxon>
        <taxon>Strongyloidoidea</taxon>
        <taxon>Strongyloididae</taxon>
        <taxon>Strongyloides</taxon>
    </lineage>
</organism>
<evidence type="ECO:0000313" key="3">
    <source>
        <dbReference type="WBParaSite" id="SPAL_0001677000.1"/>
    </source>
</evidence>
<keyword evidence="1" id="KW-0812">Transmembrane</keyword>
<keyword evidence="1" id="KW-0472">Membrane</keyword>
<sequence length="100" mass="11452">MAGLSIKVLFISLVILIVGIEVSLQHPFFPPMPYGMQLGPDSQMRWVQDYSNFRLELKIDKLIEDDEANFEALEKYIKSINGAIETLIKLFEHLLNQTQG</sequence>
<dbReference type="Proteomes" id="UP000046392">
    <property type="component" value="Unplaced"/>
</dbReference>
<protein>
    <submittedName>
        <fullName evidence="3">Uncharacterized protein</fullName>
    </submittedName>
</protein>
<name>A0A0N5CFZ0_STREA</name>
<dbReference type="AlphaFoldDB" id="A0A0N5CFZ0"/>
<keyword evidence="2" id="KW-1185">Reference proteome</keyword>
<dbReference type="WBParaSite" id="SPAL_0001677000.1">
    <property type="protein sequence ID" value="SPAL_0001677000.1"/>
    <property type="gene ID" value="SPAL_0001677000"/>
</dbReference>
<evidence type="ECO:0000313" key="2">
    <source>
        <dbReference type="Proteomes" id="UP000046392"/>
    </source>
</evidence>